<dbReference type="Proteomes" id="UP000256779">
    <property type="component" value="Unassembled WGS sequence"/>
</dbReference>
<evidence type="ECO:0000313" key="3">
    <source>
        <dbReference type="Proteomes" id="UP000256779"/>
    </source>
</evidence>
<dbReference type="Pfam" id="PF13385">
    <property type="entry name" value="Laminin_G_3"/>
    <property type="match status" value="1"/>
</dbReference>
<dbReference type="OrthoDB" id="1490051at2"/>
<sequence length="1656" mass="184679">MAYLKYIHLKYMLSILLLWVVTLAMAQPVKLPVEVIGEQGKVVDRMLYLDQNTASQASTLWLQINNLSYENKASIKVNDGAWYDLNHESVTMQYQEEARGGMVHGGFNTIRLSIPISLDSGENVLSFRFNRSDGISNGYRVVDFNLLDAGGARLLGKEAFVQDDPFTWEAPYTDASAIAEGKELWENATLWSNYLNEDTLGVWYAYDLQPAVEMKATCADCHVSNGYDLEYFSYSNESIIERSKFHLLSEEEGKKIASYIRSLSGEIDGLERYGRPWNPPYQPGPALADKTIDEWAAGAGLNAVLEKDEDMLPYMFPDGIDSVTIADYFDSDNMEDRTLMPLAVQLPDWKHWLPLVHPMDAFSVNDYYHNTTVAIQPREGLKRIFDYLNAMPLEQRDKSELQNELRIFHRHFRHFMDQTEGQVRHWRTGGDAVRNNRYNDRVAHIPDDIPIEMAVTSLARLLAVKNFEFMNVYELRDKARWFAIEEDYDELNPRGWQWVGIDYNVFEVPPHFTSCITTVNCDEFVGQPRKTGHYESTAWYQLQLVLNGGNGNTGGNEPMDWQYQLDFIKRASSSSGIYEPIRYYHSLNSMYQLRTNKKNKGPNSGRGFRARQQLPHWFYGLDDNNSFSGFEPGAFPALLDEIKPGMQRMVLDALLRQFLREMDKPENDLSRWDRRSPHGGANELEPASKSGELVNIESKLGLYYYTDKMYYLIPRFAALGVDCELINRLVDWSAEAWPNYDWEQFRAHTTASVMLAYEAEGSCNPVPESFEAVTGNLGQSPTYIWSVNDVRIPEGSSKLEYAGLEPGDLLQVRVVSDRPCVTKKEAVATYLVPQAEFDVMVSKNGGAWTLATDMTVCDNDQISLKVDMPFEPILWLDAFALEAAGELADGAKVGQWDDRSGNDYEVVANSEALMPYFDKDGFNGLPAVMFGMEDNADGLRLFTTEEDDFMEDDWTMAMVGQQQGINNWADVIGNKTESKYDDGWFMRFSENGRTEISAGGAYYGGNTYELPFDFVAVMTKKGREVSFYLNGKFERSLTMEPGEKITTAYEIFLGLSDKGNANSSRFHKGPISEVMFYDYAMEQSERNVLEGYLSHRWEIGNQLPNAHPYMAASPLAVSAQLPNAEKVTLSSTATYDYVVSSSLQGQLTFSPLACSQVEATTKIAYAYDPSLTNAQIGYVLDEDAISVDNQVVVRADQSLALQPMEDYGDYQWEQPNGDLMPINEDPKIAATSNQPDIIGTWKLHLGLGACYADLDQEINFEVIFTELPAHDVVVAVSGDGHSSQTGTLLVNDGNNLKLQLTPSTGHQLSAVLVDGESQVFDVAPGQAYQFELGAVTQSHQVDVAFAARTSYEVTVVVGDGGESSLTPGTHEVFAGESWEVVFNPLSGHRLADVTVDGQSVGAQSKITLSDVNAAHQISATFEKHYYQISATAGANGSISPSGTAAYAFGSAPEFVITPDKDYEIDQVFVDGEYVGQSSSYQFGAVTSSHSIAVSFKRKIIHHTITVEVAEGGAISPGSQTLLEGKTATFAISPFEGYELRDVFVDGRSVGVVNSYTFTKIKDSHTIRAEFKPIPLHATVEAFTVYPNPATDHFFLTATKEVVGIAVHTLAGSEVSISASADYQTVRLLQDVSGERMLLVTVQFREGTSASTRLLLR</sequence>
<dbReference type="Gene3D" id="2.60.120.200">
    <property type="match status" value="1"/>
</dbReference>
<proteinExistence type="predicted"/>
<dbReference type="InterPro" id="IPR044060">
    <property type="entry name" value="Bacterial_rp_domain"/>
</dbReference>
<dbReference type="SUPFAM" id="SSF49899">
    <property type="entry name" value="Concanavalin A-like lectins/glucanases"/>
    <property type="match status" value="1"/>
</dbReference>
<dbReference type="InterPro" id="IPR013320">
    <property type="entry name" value="ConA-like_dom_sf"/>
</dbReference>
<dbReference type="Pfam" id="PF18998">
    <property type="entry name" value="Flg_new_2"/>
    <property type="match status" value="1"/>
</dbReference>
<evidence type="ECO:0000313" key="2">
    <source>
        <dbReference type="EMBL" id="RED94956.1"/>
    </source>
</evidence>
<dbReference type="GO" id="GO:0005975">
    <property type="term" value="P:carbohydrate metabolic process"/>
    <property type="evidence" value="ECO:0007669"/>
    <property type="project" value="UniProtKB-ARBA"/>
</dbReference>
<dbReference type="RefSeq" id="WP_115869458.1">
    <property type="nucleotide sequence ID" value="NZ_QREG01000019.1"/>
</dbReference>
<dbReference type="EMBL" id="QREG01000019">
    <property type="protein sequence ID" value="RED94956.1"/>
    <property type="molecule type" value="Genomic_DNA"/>
</dbReference>
<keyword evidence="3" id="KW-1185">Reference proteome</keyword>
<organism evidence="2 3">
    <name type="scientific">Marinoscillum furvescens DSM 4134</name>
    <dbReference type="NCBI Taxonomy" id="1122208"/>
    <lineage>
        <taxon>Bacteria</taxon>
        <taxon>Pseudomonadati</taxon>
        <taxon>Bacteroidota</taxon>
        <taxon>Cytophagia</taxon>
        <taxon>Cytophagales</taxon>
        <taxon>Reichenbachiellaceae</taxon>
        <taxon>Marinoscillum</taxon>
    </lineage>
</organism>
<feature type="domain" description="Bacterial repeat" evidence="1">
    <location>
        <begin position="1503"/>
        <end position="1573"/>
    </location>
</feature>
<evidence type="ECO:0000259" key="1">
    <source>
        <dbReference type="Pfam" id="PF18998"/>
    </source>
</evidence>
<gene>
    <name evidence="2" type="ORF">C7460_11968</name>
</gene>
<protein>
    <recommendedName>
        <fullName evidence="1">Bacterial repeat domain-containing protein</fullName>
    </recommendedName>
</protein>
<comment type="caution">
    <text evidence="2">The sequence shown here is derived from an EMBL/GenBank/DDBJ whole genome shotgun (WGS) entry which is preliminary data.</text>
</comment>
<accession>A0A3D9L0P1</accession>
<dbReference type="GO" id="GO:0004553">
    <property type="term" value="F:hydrolase activity, hydrolyzing O-glycosyl compounds"/>
    <property type="evidence" value="ECO:0007669"/>
    <property type="project" value="UniProtKB-ARBA"/>
</dbReference>
<name>A0A3D9L0P1_MARFU</name>
<reference evidence="2 3" key="1">
    <citation type="submission" date="2018-07" db="EMBL/GenBank/DDBJ databases">
        <title>Genomic Encyclopedia of Type Strains, Phase IV (KMG-IV): sequencing the most valuable type-strain genomes for metagenomic binning, comparative biology and taxonomic classification.</title>
        <authorList>
            <person name="Goeker M."/>
        </authorList>
    </citation>
    <scope>NUCLEOTIDE SEQUENCE [LARGE SCALE GENOMIC DNA]</scope>
    <source>
        <strain evidence="2 3">DSM 4134</strain>
    </source>
</reference>